<accession>A0A8K0HMB7</accession>
<protein>
    <submittedName>
        <fullName evidence="1">Uncharacterized protein</fullName>
    </submittedName>
</protein>
<organism evidence="1 2">
    <name type="scientific">Rhamnella rubrinervis</name>
    <dbReference type="NCBI Taxonomy" id="2594499"/>
    <lineage>
        <taxon>Eukaryota</taxon>
        <taxon>Viridiplantae</taxon>
        <taxon>Streptophyta</taxon>
        <taxon>Embryophyta</taxon>
        <taxon>Tracheophyta</taxon>
        <taxon>Spermatophyta</taxon>
        <taxon>Magnoliopsida</taxon>
        <taxon>eudicotyledons</taxon>
        <taxon>Gunneridae</taxon>
        <taxon>Pentapetalae</taxon>
        <taxon>rosids</taxon>
        <taxon>fabids</taxon>
        <taxon>Rosales</taxon>
        <taxon>Rhamnaceae</taxon>
        <taxon>rhamnoid group</taxon>
        <taxon>Rhamneae</taxon>
        <taxon>Rhamnella</taxon>
    </lineage>
</organism>
<reference evidence="1" key="1">
    <citation type="submission" date="2020-03" db="EMBL/GenBank/DDBJ databases">
        <title>A high-quality chromosome-level genome assembly of a woody plant with both climbing and erect habits, Rhamnella rubrinervis.</title>
        <authorList>
            <person name="Lu Z."/>
            <person name="Yang Y."/>
            <person name="Zhu X."/>
            <person name="Sun Y."/>
        </authorList>
    </citation>
    <scope>NUCLEOTIDE SEQUENCE</scope>
    <source>
        <strain evidence="1">BYM</strain>
        <tissue evidence="1">Leaf</tissue>
    </source>
</reference>
<evidence type="ECO:0000313" key="2">
    <source>
        <dbReference type="Proteomes" id="UP000796880"/>
    </source>
</evidence>
<comment type="caution">
    <text evidence="1">The sequence shown here is derived from an EMBL/GenBank/DDBJ whole genome shotgun (WGS) entry which is preliminary data.</text>
</comment>
<dbReference type="EMBL" id="VOIH02000002">
    <property type="protein sequence ID" value="KAF3455080.1"/>
    <property type="molecule type" value="Genomic_DNA"/>
</dbReference>
<gene>
    <name evidence="1" type="ORF">FNV43_RR05528</name>
</gene>
<proteinExistence type="predicted"/>
<dbReference type="Proteomes" id="UP000796880">
    <property type="component" value="Unassembled WGS sequence"/>
</dbReference>
<sequence length="153" mass="17452">MSVVTNPTMLCVSDAGIAIRVVGTSRGRRRGRGSTAGFPCFSCFGNHGDHRFDQVLKNLTFDLASLRWDPSLLLLLGFRRRRHLRGICSLSLRLSKFYMMMKMEIGETERDGDEGGKIKELVGVFWKIIKVLYDEEDEDEDEDGLLYKEAEKK</sequence>
<dbReference type="AlphaFoldDB" id="A0A8K0HMB7"/>
<evidence type="ECO:0000313" key="1">
    <source>
        <dbReference type="EMBL" id="KAF3455080.1"/>
    </source>
</evidence>
<name>A0A8K0HMB7_9ROSA</name>
<keyword evidence="2" id="KW-1185">Reference proteome</keyword>